<evidence type="ECO:0000256" key="2">
    <source>
        <dbReference type="ARBA" id="ARBA00023015"/>
    </source>
</evidence>
<comment type="caution">
    <text evidence="6">The sequence shown here is derived from an EMBL/GenBank/DDBJ whole genome shotgun (WGS) entry which is preliminary data.</text>
</comment>
<organism evidence="6 7">
    <name type="scientific">Erythroxylum novogranatense</name>
    <dbReference type="NCBI Taxonomy" id="1862640"/>
    <lineage>
        <taxon>Eukaryota</taxon>
        <taxon>Viridiplantae</taxon>
        <taxon>Streptophyta</taxon>
        <taxon>Embryophyta</taxon>
        <taxon>Tracheophyta</taxon>
        <taxon>Spermatophyta</taxon>
        <taxon>Magnoliopsida</taxon>
        <taxon>eudicotyledons</taxon>
        <taxon>Gunneridae</taxon>
        <taxon>Pentapetalae</taxon>
        <taxon>rosids</taxon>
        <taxon>fabids</taxon>
        <taxon>Malpighiales</taxon>
        <taxon>Erythroxylaceae</taxon>
        <taxon>Erythroxylum</taxon>
    </lineage>
</organism>
<dbReference type="Pfam" id="PF03514">
    <property type="entry name" value="GRAS"/>
    <property type="match status" value="1"/>
</dbReference>
<evidence type="ECO:0000313" key="7">
    <source>
        <dbReference type="Proteomes" id="UP001159364"/>
    </source>
</evidence>
<evidence type="ECO:0008006" key="8">
    <source>
        <dbReference type="Google" id="ProtNLM"/>
    </source>
</evidence>
<dbReference type="EMBL" id="JAIWQS010000007">
    <property type="protein sequence ID" value="KAJ8758886.1"/>
    <property type="molecule type" value="Genomic_DNA"/>
</dbReference>
<keyword evidence="2" id="KW-0805">Transcription regulation</keyword>
<dbReference type="PROSITE" id="PS50985">
    <property type="entry name" value="GRAS"/>
    <property type="match status" value="1"/>
</dbReference>
<feature type="short sequence motif" description="VHIID" evidence="5">
    <location>
        <begin position="253"/>
        <end position="257"/>
    </location>
</feature>
<comment type="subcellular location">
    <subcellularLocation>
        <location evidence="1">Nucleus</location>
    </subcellularLocation>
</comment>
<comment type="similarity">
    <text evidence="5">Belongs to the GRAS family.</text>
</comment>
<reference evidence="6 7" key="1">
    <citation type="submission" date="2021-09" db="EMBL/GenBank/DDBJ databases">
        <title>Genomic insights and catalytic innovation underlie evolution of tropane alkaloids biosynthesis.</title>
        <authorList>
            <person name="Wang Y.-J."/>
            <person name="Tian T."/>
            <person name="Huang J.-P."/>
            <person name="Huang S.-X."/>
        </authorList>
    </citation>
    <scope>NUCLEOTIDE SEQUENCE [LARGE SCALE GENOMIC DNA]</scope>
    <source>
        <strain evidence="6">KIB-2018</strain>
        <tissue evidence="6">Leaf</tissue>
    </source>
</reference>
<evidence type="ECO:0000256" key="5">
    <source>
        <dbReference type="PROSITE-ProRule" id="PRU01191"/>
    </source>
</evidence>
<accession>A0AAV8SWP8</accession>
<keyword evidence="3" id="KW-0804">Transcription</keyword>
<evidence type="ECO:0000313" key="6">
    <source>
        <dbReference type="EMBL" id="KAJ8758886.1"/>
    </source>
</evidence>
<dbReference type="GO" id="GO:0005634">
    <property type="term" value="C:nucleus"/>
    <property type="evidence" value="ECO:0007669"/>
    <property type="project" value="UniProtKB-SubCell"/>
</dbReference>
<sequence length="513" mass="57157">MELEMVHHGVCMSHGLCTDDGNDDTVTFDLNLCYSYPCFSQLGNSPSLRLDLDASRISKRPKMAPDFYESIGSKLDFHGSSNNSRNSKSLTNIPRVPFREYVWAYAERYLAIEAMQESAAEQMGGQKTDVKEEGNSDQMKLVHQLIACAEAVAYRDKTHASVLLSELRANALVFGTSFQRVASCFVQGLTDRFALVQPLGAVGVQGSTGQSVDGNSEKDEALSLVYEICPQIQFGHLVANVQILEAIEGESSVHVVDLGMSLGLPHGQQWKNLMHSLANRAGKPPCCLRITGIGNSAMRLKTIGDELKLYARNLGLKFEFLSINSSLESLSVEDFNIVDAEAVIVNSILQLHCAVKESRGALNSVLQVLQQLSPRLFILVEQDSSHNGPFFLGRFMEALHYYSAIFDSLDAMLPKYDTKRAKIEQFFFAQEIKNIVSCEGQARIERHERNDQWRRRMSRAGFQVAPINMILQAKQWLAKFKVFDGYTVVEEKGCLVLGWKSKPITAASCWKCS</sequence>
<feature type="region of interest" description="Leucine repeat II (LRII)" evidence="5">
    <location>
        <begin position="302"/>
        <end position="334"/>
    </location>
</feature>
<evidence type="ECO:0000256" key="1">
    <source>
        <dbReference type="ARBA" id="ARBA00004123"/>
    </source>
</evidence>
<evidence type="ECO:0000256" key="3">
    <source>
        <dbReference type="ARBA" id="ARBA00023163"/>
    </source>
</evidence>
<name>A0AAV8SWP8_9ROSI</name>
<evidence type="ECO:0000256" key="4">
    <source>
        <dbReference type="ARBA" id="ARBA00023242"/>
    </source>
</evidence>
<feature type="region of interest" description="PFYRE" evidence="5">
    <location>
        <begin position="343"/>
        <end position="434"/>
    </location>
</feature>
<dbReference type="Proteomes" id="UP001159364">
    <property type="component" value="Linkage Group LG07"/>
</dbReference>
<dbReference type="PANTHER" id="PTHR31636">
    <property type="entry name" value="OSJNBA0084A10.13 PROTEIN-RELATED"/>
    <property type="match status" value="1"/>
</dbReference>
<proteinExistence type="inferred from homology"/>
<comment type="caution">
    <text evidence="5">Lacks conserved residue(s) required for the propagation of feature annotation.</text>
</comment>
<keyword evidence="7" id="KW-1185">Reference proteome</keyword>
<dbReference type="AlphaFoldDB" id="A0AAV8SWP8"/>
<protein>
    <recommendedName>
        <fullName evidence="8">DELLA protein RGL1</fullName>
    </recommendedName>
</protein>
<keyword evidence="4" id="KW-0539">Nucleus</keyword>
<gene>
    <name evidence="6" type="ORF">K2173_002665</name>
</gene>
<dbReference type="InterPro" id="IPR005202">
    <property type="entry name" value="TF_GRAS"/>
</dbReference>
<feature type="region of interest" description="SAW" evidence="5">
    <location>
        <begin position="437"/>
        <end position="511"/>
    </location>
</feature>